<feature type="transmembrane region" description="Helical" evidence="1">
    <location>
        <begin position="352"/>
        <end position="370"/>
    </location>
</feature>
<feature type="transmembrane region" description="Helical" evidence="1">
    <location>
        <begin position="247"/>
        <end position="264"/>
    </location>
</feature>
<keyword evidence="3" id="KW-1185">Reference proteome</keyword>
<evidence type="ECO:0000313" key="3">
    <source>
        <dbReference type="Proteomes" id="UP001359886"/>
    </source>
</evidence>
<keyword evidence="1" id="KW-0812">Transmembrane</keyword>
<feature type="transmembrane region" description="Helical" evidence="1">
    <location>
        <begin position="173"/>
        <end position="198"/>
    </location>
</feature>
<sequence length="402" mass="42551">MTHNIILILVALATATWLFRPALLHSKTWRATVTPLASIIGSGFLVAGPILAHAAGNFAVLAMLGLCGLGYLFGAAIRHNIAHIENNANWARLPLVRSLELTSDLALTAAYFISVAYYVSLFAAFGLRLGGIVDPLWIRIGATATIALLGLVGMSGGLRALEDLEVFTVGIKLAVIAGLISLLAFVETHSAVTGAYVWPDISGTSNGDSVRILLGLVILVQGYETSRYLGNSYDAGLRIRTMRRAQWISTLIYITFILLLTPYFTGDLPEQGGETAIIDMLRPVGLAVAPAIILAALASQSSAAIADMNGAGGLIYETSGKRVSVNVGNLIVATISIGIIWVANIYEIITYASKAFVVYYGLQAGLAAFSAHRLKQHGRASLFAFCILCAALIIVLAKPPAI</sequence>
<feature type="transmembrane region" description="Helical" evidence="1">
    <location>
        <begin position="137"/>
        <end position="161"/>
    </location>
</feature>
<dbReference type="Proteomes" id="UP001359886">
    <property type="component" value="Unassembled WGS sequence"/>
</dbReference>
<feature type="transmembrane region" description="Helical" evidence="1">
    <location>
        <begin position="284"/>
        <end position="306"/>
    </location>
</feature>
<dbReference type="EMBL" id="JAZHOG010000005">
    <property type="protein sequence ID" value="MEJ8567787.1"/>
    <property type="molecule type" value="Genomic_DNA"/>
</dbReference>
<dbReference type="RefSeq" id="WP_354695111.1">
    <property type="nucleotide sequence ID" value="NZ_JAZHOG010000005.1"/>
</dbReference>
<feature type="transmembrane region" description="Helical" evidence="1">
    <location>
        <begin position="327"/>
        <end position="346"/>
    </location>
</feature>
<keyword evidence="1" id="KW-1133">Transmembrane helix</keyword>
<proteinExistence type="predicted"/>
<accession>A0AAW9RCK9</accession>
<name>A0AAW9RCK9_9GAMM</name>
<evidence type="ECO:0000256" key="1">
    <source>
        <dbReference type="SAM" id="Phobius"/>
    </source>
</evidence>
<dbReference type="AlphaFoldDB" id="A0AAW9RCK9"/>
<reference evidence="2 3" key="1">
    <citation type="submission" date="2024-02" db="EMBL/GenBank/DDBJ databases">
        <title>A novel Wenzhouxiangellaceae bacterium, isolated from coastal sediments.</title>
        <authorList>
            <person name="Du Z.-J."/>
            <person name="Ye Y.-Q."/>
            <person name="Zhang X.-Y."/>
        </authorList>
    </citation>
    <scope>NUCLEOTIDE SEQUENCE [LARGE SCALE GENOMIC DNA]</scope>
    <source>
        <strain evidence="2 3">CH-27</strain>
    </source>
</reference>
<feature type="transmembrane region" description="Helical" evidence="1">
    <location>
        <begin position="50"/>
        <end position="73"/>
    </location>
</feature>
<protein>
    <submittedName>
        <fullName evidence="2">Uncharacterized protein</fullName>
    </submittedName>
</protein>
<feature type="transmembrane region" description="Helical" evidence="1">
    <location>
        <begin position="382"/>
        <end position="401"/>
    </location>
</feature>
<evidence type="ECO:0000313" key="2">
    <source>
        <dbReference type="EMBL" id="MEJ8567787.1"/>
    </source>
</evidence>
<comment type="caution">
    <text evidence="2">The sequence shown here is derived from an EMBL/GenBank/DDBJ whole genome shotgun (WGS) entry which is preliminary data.</text>
</comment>
<keyword evidence="1" id="KW-0472">Membrane</keyword>
<dbReference type="Gene3D" id="1.20.1740.10">
    <property type="entry name" value="Amino acid/polyamine transporter I"/>
    <property type="match status" value="1"/>
</dbReference>
<feature type="transmembrane region" description="Helical" evidence="1">
    <location>
        <begin position="105"/>
        <end position="125"/>
    </location>
</feature>
<organism evidence="2 3">
    <name type="scientific">Elongatibacter sediminis</name>
    <dbReference type="NCBI Taxonomy" id="3119006"/>
    <lineage>
        <taxon>Bacteria</taxon>
        <taxon>Pseudomonadati</taxon>
        <taxon>Pseudomonadota</taxon>
        <taxon>Gammaproteobacteria</taxon>
        <taxon>Chromatiales</taxon>
        <taxon>Wenzhouxiangellaceae</taxon>
        <taxon>Elongatibacter</taxon>
    </lineage>
</organism>
<gene>
    <name evidence="2" type="ORF">V3330_09135</name>
</gene>